<dbReference type="AlphaFoldDB" id="A0A9K3Q004"/>
<dbReference type="Proteomes" id="UP000693970">
    <property type="component" value="Unassembled WGS sequence"/>
</dbReference>
<sequence length="309" mass="34313">MGGNCAPKTCCTCHEEPSTRDACMCGCGYLNGVGPVIGSQMLVLIGLLFSLSALGDCSFVALDERLFLPDNLDVDLPIEVTQTQYIGFLTWQRLDGTCYWYNTGNDPQNQVQQYFDLLGDEWNVARILGGLSASLSFYMFCYLLSFVCSSQVRGVRYFNVFFMCCVLTTLQGLTFLVFRTELCEEMGCTFGRSAGFSVASMAAFFLGGLCFLMTKDYPGDRAIGSEKAQGNASSADEEEGTQKRDALEEEEEVEVIEEEVVPEGEEEEIIEEEVIDEYEEEEEEESGKVEEQDTANIQTVDSRLKDAEA</sequence>
<comment type="caution">
    <text evidence="3">The sequence shown here is derived from an EMBL/GenBank/DDBJ whole genome shotgun (WGS) entry which is preliminary data.</text>
</comment>
<keyword evidence="2" id="KW-1133">Transmembrane helix</keyword>
<reference evidence="3" key="1">
    <citation type="journal article" date="2021" name="Sci. Rep.">
        <title>Diploid genomic architecture of Nitzschia inconspicua, an elite biomass production diatom.</title>
        <authorList>
            <person name="Oliver A."/>
            <person name="Podell S."/>
            <person name="Pinowska A."/>
            <person name="Traller J.C."/>
            <person name="Smith S.R."/>
            <person name="McClure R."/>
            <person name="Beliaev A."/>
            <person name="Bohutskyi P."/>
            <person name="Hill E.A."/>
            <person name="Rabines A."/>
            <person name="Zheng H."/>
            <person name="Allen L.Z."/>
            <person name="Kuo A."/>
            <person name="Grigoriev I.V."/>
            <person name="Allen A.E."/>
            <person name="Hazlebeck D."/>
            <person name="Allen E.E."/>
        </authorList>
    </citation>
    <scope>NUCLEOTIDE SEQUENCE</scope>
    <source>
        <strain evidence="3">Hildebrandi</strain>
    </source>
</reference>
<dbReference type="EMBL" id="JAGRRH010000007">
    <property type="protein sequence ID" value="KAG7366043.1"/>
    <property type="molecule type" value="Genomic_DNA"/>
</dbReference>
<keyword evidence="2" id="KW-0472">Membrane</keyword>
<proteinExistence type="predicted"/>
<name>A0A9K3Q004_9STRA</name>
<reference evidence="3" key="2">
    <citation type="submission" date="2021-04" db="EMBL/GenBank/DDBJ databases">
        <authorList>
            <person name="Podell S."/>
        </authorList>
    </citation>
    <scope>NUCLEOTIDE SEQUENCE</scope>
    <source>
        <strain evidence="3">Hildebrandi</strain>
    </source>
</reference>
<dbReference type="OrthoDB" id="51756at2759"/>
<accession>A0A9K3Q004</accession>
<keyword evidence="4" id="KW-1185">Reference proteome</keyword>
<feature type="transmembrane region" description="Helical" evidence="2">
    <location>
        <begin position="190"/>
        <end position="212"/>
    </location>
</feature>
<feature type="transmembrane region" description="Helical" evidence="2">
    <location>
        <begin position="157"/>
        <end position="178"/>
    </location>
</feature>
<feature type="transmembrane region" description="Helical" evidence="2">
    <location>
        <begin position="124"/>
        <end position="145"/>
    </location>
</feature>
<feature type="region of interest" description="Disordered" evidence="1">
    <location>
        <begin position="223"/>
        <end position="309"/>
    </location>
</feature>
<evidence type="ECO:0000313" key="4">
    <source>
        <dbReference type="Proteomes" id="UP000693970"/>
    </source>
</evidence>
<evidence type="ECO:0000313" key="3">
    <source>
        <dbReference type="EMBL" id="KAG7366043.1"/>
    </source>
</evidence>
<protein>
    <submittedName>
        <fullName evidence="3">Uncharacterized protein</fullName>
    </submittedName>
</protein>
<evidence type="ECO:0000256" key="2">
    <source>
        <dbReference type="SAM" id="Phobius"/>
    </source>
</evidence>
<evidence type="ECO:0000256" key="1">
    <source>
        <dbReference type="SAM" id="MobiDB-lite"/>
    </source>
</evidence>
<feature type="compositionally biased region" description="Acidic residues" evidence="1">
    <location>
        <begin position="247"/>
        <end position="285"/>
    </location>
</feature>
<organism evidence="3 4">
    <name type="scientific">Nitzschia inconspicua</name>
    <dbReference type="NCBI Taxonomy" id="303405"/>
    <lineage>
        <taxon>Eukaryota</taxon>
        <taxon>Sar</taxon>
        <taxon>Stramenopiles</taxon>
        <taxon>Ochrophyta</taxon>
        <taxon>Bacillariophyta</taxon>
        <taxon>Bacillariophyceae</taxon>
        <taxon>Bacillariophycidae</taxon>
        <taxon>Bacillariales</taxon>
        <taxon>Bacillariaceae</taxon>
        <taxon>Nitzschia</taxon>
    </lineage>
</organism>
<gene>
    <name evidence="3" type="ORF">IV203_028713</name>
</gene>
<keyword evidence="2" id="KW-0812">Transmembrane</keyword>